<evidence type="ECO:0000313" key="3">
    <source>
        <dbReference type="Proteomes" id="UP000078542"/>
    </source>
</evidence>
<protein>
    <submittedName>
        <fullName evidence="2">Uncharacterized protein</fullName>
    </submittedName>
</protein>
<name>A0A195CUH1_9HYME</name>
<dbReference type="AlphaFoldDB" id="A0A195CUH1"/>
<feature type="chain" id="PRO_5008270185" evidence="1">
    <location>
        <begin position="23"/>
        <end position="76"/>
    </location>
</feature>
<gene>
    <name evidence="2" type="ORF">ALC62_05094</name>
</gene>
<evidence type="ECO:0000313" key="2">
    <source>
        <dbReference type="EMBL" id="KYN04328.1"/>
    </source>
</evidence>
<accession>A0A195CUH1</accession>
<proteinExistence type="predicted"/>
<dbReference type="EMBL" id="KQ977279">
    <property type="protein sequence ID" value="KYN04328.1"/>
    <property type="molecule type" value="Genomic_DNA"/>
</dbReference>
<sequence length="76" mass="9022">MTKMFVMSVIVLIMINLSLMTCHNDKYRPLRTEYQQQESQENKNFVLTHFIQIPDRPQCPENQRLDKHGICRTVIG</sequence>
<evidence type="ECO:0000256" key="1">
    <source>
        <dbReference type="SAM" id="SignalP"/>
    </source>
</evidence>
<reference evidence="2 3" key="1">
    <citation type="submission" date="2016-03" db="EMBL/GenBank/DDBJ databases">
        <title>Cyphomyrmex costatus WGS genome.</title>
        <authorList>
            <person name="Nygaard S."/>
            <person name="Hu H."/>
            <person name="Boomsma J."/>
            <person name="Zhang G."/>
        </authorList>
    </citation>
    <scope>NUCLEOTIDE SEQUENCE [LARGE SCALE GENOMIC DNA]</scope>
    <source>
        <strain evidence="2">MS0001</strain>
        <tissue evidence="2">Whole body</tissue>
    </source>
</reference>
<dbReference type="Proteomes" id="UP000078542">
    <property type="component" value="Unassembled WGS sequence"/>
</dbReference>
<keyword evidence="1" id="KW-0732">Signal</keyword>
<keyword evidence="3" id="KW-1185">Reference proteome</keyword>
<organism evidence="2 3">
    <name type="scientific">Cyphomyrmex costatus</name>
    <dbReference type="NCBI Taxonomy" id="456900"/>
    <lineage>
        <taxon>Eukaryota</taxon>
        <taxon>Metazoa</taxon>
        <taxon>Ecdysozoa</taxon>
        <taxon>Arthropoda</taxon>
        <taxon>Hexapoda</taxon>
        <taxon>Insecta</taxon>
        <taxon>Pterygota</taxon>
        <taxon>Neoptera</taxon>
        <taxon>Endopterygota</taxon>
        <taxon>Hymenoptera</taxon>
        <taxon>Apocrita</taxon>
        <taxon>Aculeata</taxon>
        <taxon>Formicoidea</taxon>
        <taxon>Formicidae</taxon>
        <taxon>Myrmicinae</taxon>
        <taxon>Cyphomyrmex</taxon>
    </lineage>
</organism>
<feature type="signal peptide" evidence="1">
    <location>
        <begin position="1"/>
        <end position="22"/>
    </location>
</feature>